<dbReference type="GeneID" id="64948216"/>
<accession>A0A6B9JDS1</accession>
<dbReference type="InterPro" id="IPR058002">
    <property type="entry name" value="Gp82"/>
</dbReference>
<reference evidence="1 2" key="1">
    <citation type="submission" date="2019-11" db="EMBL/GenBank/DDBJ databases">
        <authorList>
            <person name="Patyi J."/>
            <person name="Lenyk M."/>
            <person name="Mclean J."/>
            <person name="Esposito N."/>
            <person name="Luczkiewicz R."/>
            <person name="Johnson B.J."/>
            <person name="Curtis N."/>
            <person name="Garlena R.A."/>
            <person name="Russell D.A."/>
            <person name="Pope W.H."/>
            <person name="Jacobs-Sera D."/>
            <person name="Hatfull G.F."/>
        </authorList>
    </citation>
    <scope>NUCLEOTIDE SEQUENCE [LARGE SCALE GENOMIC DNA]</scope>
</reference>
<dbReference type="EMBL" id="MN703408">
    <property type="protein sequence ID" value="QGZ16882.1"/>
    <property type="molecule type" value="Genomic_DNA"/>
</dbReference>
<keyword evidence="2" id="KW-1185">Reference proteome</keyword>
<evidence type="ECO:0000313" key="2">
    <source>
        <dbReference type="Proteomes" id="UP000433256"/>
    </source>
</evidence>
<gene>
    <name evidence="1" type="primary">82</name>
    <name evidence="1" type="ORF">SEA_PHADED_82</name>
</gene>
<protein>
    <submittedName>
        <fullName evidence="1">Uncharacterized protein</fullName>
    </submittedName>
</protein>
<sequence length="140" mass="15736">MVPATPHTKTEGIEVTPKPIRVFVYLNLHQTRKNGKPWYSCKALEGDFKGRVIHRSGDVLLANAVGRVSEVGRQRVLREKVKNVHAGMVGELISLLPQDFVGQKITYNPYKYDRFVHAFSEAPFEGADRVYLSENGVRAA</sequence>
<evidence type="ECO:0000313" key="1">
    <source>
        <dbReference type="EMBL" id="QGZ16882.1"/>
    </source>
</evidence>
<dbReference type="RefSeq" id="YP_010064356.1">
    <property type="nucleotide sequence ID" value="NC_054815.1"/>
</dbReference>
<proteinExistence type="predicted"/>
<organism evidence="1 2">
    <name type="scientific">Mycobacterium phage Phaded</name>
    <dbReference type="NCBI Taxonomy" id="2686088"/>
    <lineage>
        <taxon>Viruses</taxon>
        <taxon>Duplodnaviria</taxon>
        <taxon>Heunggongvirae</taxon>
        <taxon>Uroviricota</taxon>
        <taxon>Caudoviricetes</taxon>
        <taxon>Pukovnikvirus</taxon>
        <taxon>Pukovnikvirus phaded</taxon>
    </lineage>
</organism>
<name>A0A6B9JDS1_9CAUD</name>
<dbReference type="KEGG" id="vg:64948216"/>
<dbReference type="Pfam" id="PF25735">
    <property type="entry name" value="Phage_L5_gp82"/>
    <property type="match status" value="1"/>
</dbReference>
<dbReference type="Proteomes" id="UP000433256">
    <property type="component" value="Segment"/>
</dbReference>